<evidence type="ECO:0000256" key="1">
    <source>
        <dbReference type="SAM" id="MobiDB-lite"/>
    </source>
</evidence>
<comment type="caution">
    <text evidence="2">The sequence shown here is derived from an EMBL/GenBank/DDBJ whole genome shotgun (WGS) entry which is preliminary data.</text>
</comment>
<dbReference type="AlphaFoldDB" id="A0A427AFX9"/>
<name>A0A427AFX9_ENSVE</name>
<feature type="region of interest" description="Disordered" evidence="1">
    <location>
        <begin position="1"/>
        <end position="30"/>
    </location>
</feature>
<dbReference type="Proteomes" id="UP000287651">
    <property type="component" value="Unassembled WGS sequence"/>
</dbReference>
<gene>
    <name evidence="2" type="ORF">B296_00014555</name>
</gene>
<evidence type="ECO:0000313" key="2">
    <source>
        <dbReference type="EMBL" id="RRT75138.1"/>
    </source>
</evidence>
<feature type="compositionally biased region" description="Low complexity" evidence="1">
    <location>
        <begin position="11"/>
        <end position="23"/>
    </location>
</feature>
<reference evidence="2 3" key="1">
    <citation type="journal article" date="2014" name="Agronomy (Basel)">
        <title>A Draft Genome Sequence for Ensete ventricosum, the Drought-Tolerant Tree Against Hunger.</title>
        <authorList>
            <person name="Harrison J."/>
            <person name="Moore K.A."/>
            <person name="Paszkiewicz K."/>
            <person name="Jones T."/>
            <person name="Grant M."/>
            <person name="Ambacheew D."/>
            <person name="Muzemil S."/>
            <person name="Studholme D.J."/>
        </authorList>
    </citation>
    <scope>NUCLEOTIDE SEQUENCE [LARGE SCALE GENOMIC DNA]</scope>
</reference>
<sequence>MPLRSLSPAVSISSTPPSRRPSSGAPQHLLRSPLVGVPVGSEPRRFFCALLQHGVRSVLPPNSFPGVNPPIFSALTL</sequence>
<proteinExistence type="predicted"/>
<evidence type="ECO:0000313" key="3">
    <source>
        <dbReference type="Proteomes" id="UP000287651"/>
    </source>
</evidence>
<accession>A0A427AFX9</accession>
<organism evidence="2 3">
    <name type="scientific">Ensete ventricosum</name>
    <name type="common">Abyssinian banana</name>
    <name type="synonym">Musa ensete</name>
    <dbReference type="NCBI Taxonomy" id="4639"/>
    <lineage>
        <taxon>Eukaryota</taxon>
        <taxon>Viridiplantae</taxon>
        <taxon>Streptophyta</taxon>
        <taxon>Embryophyta</taxon>
        <taxon>Tracheophyta</taxon>
        <taxon>Spermatophyta</taxon>
        <taxon>Magnoliopsida</taxon>
        <taxon>Liliopsida</taxon>
        <taxon>Zingiberales</taxon>
        <taxon>Musaceae</taxon>
        <taxon>Ensete</taxon>
    </lineage>
</organism>
<protein>
    <submittedName>
        <fullName evidence="2">Uncharacterized protein</fullName>
    </submittedName>
</protein>
<dbReference type="EMBL" id="AMZH03002571">
    <property type="protein sequence ID" value="RRT75138.1"/>
    <property type="molecule type" value="Genomic_DNA"/>
</dbReference>